<protein>
    <submittedName>
        <fullName evidence="1">Uncharacterized protein</fullName>
    </submittedName>
</protein>
<proteinExistence type="predicted"/>
<evidence type="ECO:0000313" key="1">
    <source>
        <dbReference type="EMBL" id="MBB3963520.1"/>
    </source>
</evidence>
<sequence>MSRRSLPSEYLDAIVRELSPACGGEEVSMPGSDFDRLVERLAAVRKMMTVIEREVGALRLAEAARAGCAIVEDLATEELQQLVEDPEGKVVRPDFGRKP</sequence>
<reference evidence="1 2" key="1">
    <citation type="submission" date="2020-08" db="EMBL/GenBank/DDBJ databases">
        <title>Genomic Encyclopedia of Type Strains, Phase IV (KMG-IV): sequencing the most valuable type-strain genomes for metagenomic binning, comparative biology and taxonomic classification.</title>
        <authorList>
            <person name="Goeker M."/>
        </authorList>
    </citation>
    <scope>NUCLEOTIDE SEQUENCE [LARGE SCALE GENOMIC DNA]</scope>
    <source>
        <strain evidence="1 2">DSM 26575</strain>
    </source>
</reference>
<evidence type="ECO:0000313" key="2">
    <source>
        <dbReference type="Proteomes" id="UP000582090"/>
    </source>
</evidence>
<organism evidence="1 2">
    <name type="scientific">Rhizobium metallidurans</name>
    <dbReference type="NCBI Taxonomy" id="1265931"/>
    <lineage>
        <taxon>Bacteria</taxon>
        <taxon>Pseudomonadati</taxon>
        <taxon>Pseudomonadota</taxon>
        <taxon>Alphaproteobacteria</taxon>
        <taxon>Hyphomicrobiales</taxon>
        <taxon>Rhizobiaceae</taxon>
        <taxon>Rhizobium/Agrobacterium group</taxon>
        <taxon>Rhizobium</taxon>
    </lineage>
</organism>
<dbReference type="RefSeq" id="WP_183899226.1">
    <property type="nucleotide sequence ID" value="NZ_JACIDW010000002.1"/>
</dbReference>
<accession>A0A7W6GA37</accession>
<dbReference type="AlphaFoldDB" id="A0A7W6GA37"/>
<comment type="caution">
    <text evidence="1">The sequence shown here is derived from an EMBL/GenBank/DDBJ whole genome shotgun (WGS) entry which is preliminary data.</text>
</comment>
<name>A0A7W6GA37_9HYPH</name>
<dbReference type="Proteomes" id="UP000582090">
    <property type="component" value="Unassembled WGS sequence"/>
</dbReference>
<dbReference type="EMBL" id="JACIDW010000002">
    <property type="protein sequence ID" value="MBB3963520.1"/>
    <property type="molecule type" value="Genomic_DNA"/>
</dbReference>
<keyword evidence="2" id="KW-1185">Reference proteome</keyword>
<gene>
    <name evidence="1" type="ORF">GGQ67_001145</name>
</gene>